<evidence type="ECO:0000256" key="5">
    <source>
        <dbReference type="ARBA" id="ARBA00022989"/>
    </source>
</evidence>
<evidence type="ECO:0000256" key="7">
    <source>
        <dbReference type="SAM" id="Phobius"/>
    </source>
</evidence>
<keyword evidence="5 7" id="KW-1133">Transmembrane helix</keyword>
<dbReference type="PIRSF" id="PIRSF006603">
    <property type="entry name" value="DinF"/>
    <property type="match status" value="1"/>
</dbReference>
<dbReference type="EMBL" id="WPCR01000005">
    <property type="protein sequence ID" value="NHM14107.1"/>
    <property type="molecule type" value="Genomic_DNA"/>
</dbReference>
<dbReference type="EMBL" id="CP072829">
    <property type="protein sequence ID" value="QTU83970.1"/>
    <property type="molecule type" value="Genomic_DNA"/>
</dbReference>
<feature type="transmembrane region" description="Helical" evidence="7">
    <location>
        <begin position="270"/>
        <end position="291"/>
    </location>
</feature>
<evidence type="ECO:0000256" key="2">
    <source>
        <dbReference type="ARBA" id="ARBA00022448"/>
    </source>
</evidence>
<feature type="transmembrane region" description="Helical" evidence="7">
    <location>
        <begin position="312"/>
        <end position="335"/>
    </location>
</feature>
<keyword evidence="3" id="KW-1003">Cell membrane</keyword>
<dbReference type="GO" id="GO:0005886">
    <property type="term" value="C:plasma membrane"/>
    <property type="evidence" value="ECO:0007669"/>
    <property type="project" value="UniProtKB-SubCell"/>
</dbReference>
<comment type="subcellular location">
    <subcellularLocation>
        <location evidence="1">Cell membrane</location>
        <topology evidence="1">Multi-pass membrane protein</topology>
    </subcellularLocation>
</comment>
<feature type="transmembrane region" description="Helical" evidence="7">
    <location>
        <begin position="163"/>
        <end position="186"/>
    </location>
</feature>
<protein>
    <submittedName>
        <fullName evidence="9">MATE family efflux transporter</fullName>
    </submittedName>
</protein>
<feature type="transmembrane region" description="Helical" evidence="7">
    <location>
        <begin position="355"/>
        <end position="379"/>
    </location>
</feature>
<feature type="transmembrane region" description="Helical" evidence="7">
    <location>
        <begin position="14"/>
        <end position="33"/>
    </location>
</feature>
<evidence type="ECO:0000256" key="4">
    <source>
        <dbReference type="ARBA" id="ARBA00022692"/>
    </source>
</evidence>
<dbReference type="InterPro" id="IPR051327">
    <property type="entry name" value="MATE_MepA_subfamily"/>
</dbReference>
<feature type="transmembrane region" description="Helical" evidence="7">
    <location>
        <begin position="53"/>
        <end position="79"/>
    </location>
</feature>
<feature type="transmembrane region" description="Helical" evidence="7">
    <location>
        <begin position="91"/>
        <end position="114"/>
    </location>
</feature>
<accession>A0A9E6MPX4</accession>
<evidence type="ECO:0000313" key="11">
    <source>
        <dbReference type="Proteomes" id="UP000671910"/>
    </source>
</evidence>
<dbReference type="RefSeq" id="WP_166339244.1">
    <property type="nucleotide sequence ID" value="NZ_CP072829.1"/>
</dbReference>
<proteinExistence type="predicted"/>
<dbReference type="NCBIfam" id="TIGR00797">
    <property type="entry name" value="matE"/>
    <property type="match status" value="1"/>
</dbReference>
<organism evidence="9 11">
    <name type="scientific">Xiamenia xianingshaonis</name>
    <dbReference type="NCBI Taxonomy" id="2682776"/>
    <lineage>
        <taxon>Bacteria</taxon>
        <taxon>Bacillati</taxon>
        <taxon>Actinomycetota</taxon>
        <taxon>Coriobacteriia</taxon>
        <taxon>Eggerthellales</taxon>
        <taxon>Eggerthellaceae</taxon>
        <taxon>Xiamenia</taxon>
    </lineage>
</organism>
<evidence type="ECO:0000256" key="6">
    <source>
        <dbReference type="ARBA" id="ARBA00023136"/>
    </source>
</evidence>
<keyword evidence="6 7" id="KW-0472">Membrane</keyword>
<sequence>MLVDMSKHLTMGQLLKYALPSIATMIFLSLYVVVDGLFVSNFAGSRALAAVNIVYPVLMVFGSAGFMIGTGGSAIVAKTRGEGDDARANRYFSMLVYGAFLLGIVLMACGYAMVDPLCRLMGAQGEMLELCRQYGYVGLVSLPFFVLQYVFQSFFVTAGKPQIGLYVIVAAGVTNMVLDALFIGVFGWGVAGAAAATAAGEVLGGTIPLLYFFRKNASYLRLGRTSFEGRVFGKACANGSSEMVGNIAMSVVSMLFNFQLLRLVGEDGVAAYSVIMYVAMVFGAVFIGYSMGTSPLMSYQFGAHNRVEQQSIFRKSVGFSFAGGVVMCLVAQVAARPLSEVFVGYDAELLDMTVTAFQIYALMYLPMGFCVYASSLFTAVNNGLVSALISLLRTFVFEAGAVLLLPVAFGANGIWFATPVAELAALVVACVFVLAFGSHYGFLKPRKKKDARPAC</sequence>
<evidence type="ECO:0000313" key="10">
    <source>
        <dbReference type="Proteomes" id="UP000636394"/>
    </source>
</evidence>
<feature type="transmembrane region" description="Helical" evidence="7">
    <location>
        <begin position="134"/>
        <end position="151"/>
    </location>
</feature>
<keyword evidence="2" id="KW-0813">Transport</keyword>
<feature type="transmembrane region" description="Helical" evidence="7">
    <location>
        <begin position="192"/>
        <end position="213"/>
    </location>
</feature>
<dbReference type="GO" id="GO:0015297">
    <property type="term" value="F:antiporter activity"/>
    <property type="evidence" value="ECO:0007669"/>
    <property type="project" value="InterPro"/>
</dbReference>
<feature type="transmembrane region" description="Helical" evidence="7">
    <location>
        <begin position="391"/>
        <end position="417"/>
    </location>
</feature>
<evidence type="ECO:0000256" key="3">
    <source>
        <dbReference type="ARBA" id="ARBA00022475"/>
    </source>
</evidence>
<feature type="transmembrane region" description="Helical" evidence="7">
    <location>
        <begin position="244"/>
        <end position="264"/>
    </location>
</feature>
<name>A0A9E6MPX4_9ACTN</name>
<evidence type="ECO:0000313" key="8">
    <source>
        <dbReference type="EMBL" id="NHM14107.1"/>
    </source>
</evidence>
<dbReference type="KEGG" id="ebz:J7S26_06270"/>
<dbReference type="InterPro" id="IPR002528">
    <property type="entry name" value="MATE_fam"/>
</dbReference>
<dbReference type="PANTHER" id="PTHR43823">
    <property type="entry name" value="SPORULATION PROTEIN YKVU"/>
    <property type="match status" value="1"/>
</dbReference>
<dbReference type="Pfam" id="PF01554">
    <property type="entry name" value="MatE"/>
    <property type="match status" value="2"/>
</dbReference>
<dbReference type="AlphaFoldDB" id="A0A9E6MPX4"/>
<gene>
    <name evidence="8" type="ORF">GMI68_04895</name>
    <name evidence="9" type="ORF">J7S26_06270</name>
</gene>
<evidence type="ECO:0000256" key="1">
    <source>
        <dbReference type="ARBA" id="ARBA00004651"/>
    </source>
</evidence>
<dbReference type="Proteomes" id="UP000671910">
    <property type="component" value="Chromosome"/>
</dbReference>
<reference evidence="9" key="2">
    <citation type="submission" date="2021-04" db="EMBL/GenBank/DDBJ databases">
        <title>Novel species in family Eggerthellaceae.</title>
        <authorList>
            <person name="Zhang G."/>
        </authorList>
    </citation>
    <scope>NUCLEOTIDE SEQUENCE</scope>
    <source>
        <strain evidence="9">Zg-886</strain>
    </source>
</reference>
<reference evidence="8 10" key="1">
    <citation type="submission" date="2019-11" db="EMBL/GenBank/DDBJ databases">
        <title>Eggerthellaceae novel genus isolated from the rectal contents of marmort.</title>
        <authorList>
            <person name="Zhang G."/>
        </authorList>
    </citation>
    <scope>NUCLEOTIDE SEQUENCE [LARGE SCALE GENOMIC DNA]</scope>
    <source>
        <strain evidence="8">Zg-886</strain>
        <strain evidence="10">zg-886</strain>
    </source>
</reference>
<keyword evidence="4 7" id="KW-0812">Transmembrane</keyword>
<dbReference type="GO" id="GO:0042910">
    <property type="term" value="F:xenobiotic transmembrane transporter activity"/>
    <property type="evidence" value="ECO:0007669"/>
    <property type="project" value="InterPro"/>
</dbReference>
<dbReference type="InterPro" id="IPR048279">
    <property type="entry name" value="MdtK-like"/>
</dbReference>
<feature type="transmembrane region" description="Helical" evidence="7">
    <location>
        <begin position="423"/>
        <end position="443"/>
    </location>
</feature>
<dbReference type="PANTHER" id="PTHR43823:SF3">
    <property type="entry name" value="MULTIDRUG EXPORT PROTEIN MEPA"/>
    <property type="match status" value="1"/>
</dbReference>
<evidence type="ECO:0000313" key="9">
    <source>
        <dbReference type="EMBL" id="QTU83970.1"/>
    </source>
</evidence>
<dbReference type="Proteomes" id="UP000636394">
    <property type="component" value="Unassembled WGS sequence"/>
</dbReference>
<keyword evidence="10" id="KW-1185">Reference proteome</keyword>